<dbReference type="GO" id="GO:0004672">
    <property type="term" value="F:protein kinase activity"/>
    <property type="evidence" value="ECO:0007669"/>
    <property type="project" value="InterPro"/>
</dbReference>
<reference evidence="2 3" key="1">
    <citation type="submission" date="2019-07" db="EMBL/GenBank/DDBJ databases">
        <title>Gilliamella genomes.</title>
        <authorList>
            <person name="Zheng H."/>
        </authorList>
    </citation>
    <scope>NUCLEOTIDE SEQUENCE [LARGE SCALE GENOMIC DNA]</scope>
    <source>
        <strain evidence="2 3">W8127</strain>
    </source>
</reference>
<dbReference type="Pfam" id="PF13086">
    <property type="entry name" value="AAA_11"/>
    <property type="match status" value="1"/>
</dbReference>
<dbReference type="InterPro" id="IPR011009">
    <property type="entry name" value="Kinase-like_dom_sf"/>
</dbReference>
<gene>
    <name evidence="2" type="ORF">FPQ15_12295</name>
</gene>
<dbReference type="Pfam" id="PF18741">
    <property type="entry name" value="MTES_1575"/>
    <property type="match status" value="1"/>
</dbReference>
<dbReference type="InterPro" id="IPR025103">
    <property type="entry name" value="DUF4011"/>
</dbReference>
<dbReference type="SUPFAM" id="SSF52540">
    <property type="entry name" value="P-loop containing nucleoside triphosphate hydrolases"/>
    <property type="match status" value="1"/>
</dbReference>
<dbReference type="SMART" id="SM00220">
    <property type="entry name" value="S_TKc"/>
    <property type="match status" value="1"/>
</dbReference>
<dbReference type="GO" id="GO:0004386">
    <property type="term" value="F:helicase activity"/>
    <property type="evidence" value="ECO:0007669"/>
    <property type="project" value="InterPro"/>
</dbReference>
<dbReference type="PROSITE" id="PS50011">
    <property type="entry name" value="PROTEIN_KINASE_DOM"/>
    <property type="match status" value="1"/>
</dbReference>
<dbReference type="InterPro" id="IPR041677">
    <property type="entry name" value="DNA2/NAM7_AAA_11"/>
</dbReference>
<name>A0A556RW28_9GAMM</name>
<dbReference type="EMBL" id="VMHM01000018">
    <property type="protein sequence ID" value="TSJ93083.1"/>
    <property type="molecule type" value="Genomic_DNA"/>
</dbReference>
<comment type="caution">
    <text evidence="2">The sequence shown here is derived from an EMBL/GenBank/DDBJ whole genome shotgun (WGS) entry which is preliminary data.</text>
</comment>
<dbReference type="InterPro" id="IPR000719">
    <property type="entry name" value="Prot_kinase_dom"/>
</dbReference>
<feature type="domain" description="Protein kinase" evidence="1">
    <location>
        <begin position="88"/>
        <end position="355"/>
    </location>
</feature>
<proteinExistence type="predicted"/>
<dbReference type="PANTHER" id="PTHR10887">
    <property type="entry name" value="DNA2/NAM7 HELICASE FAMILY"/>
    <property type="match status" value="1"/>
</dbReference>
<evidence type="ECO:0000313" key="3">
    <source>
        <dbReference type="Proteomes" id="UP000319483"/>
    </source>
</evidence>
<dbReference type="InterPro" id="IPR027417">
    <property type="entry name" value="P-loop_NTPase"/>
</dbReference>
<dbReference type="InterPro" id="IPR045055">
    <property type="entry name" value="DNA2/NAM7-like"/>
</dbReference>
<evidence type="ECO:0000259" key="1">
    <source>
        <dbReference type="PROSITE" id="PS50011"/>
    </source>
</evidence>
<accession>A0A556RW28</accession>
<dbReference type="Pfam" id="PF00069">
    <property type="entry name" value="Pkinase"/>
    <property type="match status" value="1"/>
</dbReference>
<dbReference type="SUPFAM" id="SSF56112">
    <property type="entry name" value="Protein kinase-like (PK-like)"/>
    <property type="match status" value="1"/>
</dbReference>
<dbReference type="Pfam" id="PF13087">
    <property type="entry name" value="AAA_12"/>
    <property type="match status" value="1"/>
</dbReference>
<dbReference type="InterPro" id="IPR047187">
    <property type="entry name" value="SF1_C_Upf1"/>
</dbReference>
<dbReference type="Gene3D" id="3.40.50.300">
    <property type="entry name" value="P-loop containing nucleotide triphosphate hydrolases"/>
    <property type="match status" value="3"/>
</dbReference>
<dbReference type="InterPro" id="IPR049468">
    <property type="entry name" value="Restrct_endonuc-II-like_dom"/>
</dbReference>
<dbReference type="InterPro" id="IPR041679">
    <property type="entry name" value="DNA2/NAM7-like_C"/>
</dbReference>
<dbReference type="CDD" id="cd18808">
    <property type="entry name" value="SF1_C_Upf1"/>
    <property type="match status" value="1"/>
</dbReference>
<dbReference type="Proteomes" id="UP000319483">
    <property type="component" value="Unassembled WGS sequence"/>
</dbReference>
<dbReference type="Pfam" id="PF13195">
    <property type="entry name" value="DUF4011"/>
    <property type="match status" value="1"/>
</dbReference>
<evidence type="ECO:0000313" key="2">
    <source>
        <dbReference type="EMBL" id="TSJ93083.1"/>
    </source>
</evidence>
<dbReference type="Gene3D" id="1.10.510.10">
    <property type="entry name" value="Transferase(Phosphotransferase) domain 1"/>
    <property type="match status" value="1"/>
</dbReference>
<sequence>MMRFCPNCQTERSLHEIFCEGVINGDVCGWDLSSVTISETGWRPQNVITVNDVLPENPVARCVNGHIMDAGDLICMDCGADLAEIDSSENTEQISSNQEELVSDSHITTIDNWQLLQLISQTDGVRERYLVKRLKDEKRAVLTLYHAGYEPNIDVYEVLRNLPREHVPEIICKGRWNDQAYVVAEELTGGVLADLGMVINDMDTIRHVLTELGQALNAFTAAGLRHCDLRPNNLLVRTKEPLDLVITGFGSARLSEFDLEVTSPLTTTFYTAPEVVAGGVSVASDWWSLGIILLEQLTQGKCFEGINTQAFIIQVLANGIDIPTTLDPRLQLLLRGLLTKDHHQRWQWHEVQAWINGESVETAEIVQPTAQDIDLDKSISLGGKNYYRIKLFALNAANPVNWQEAVELLSRGNLVTWLEQTAYDATNLASIREVMRKQDLTPDMQLMVVLKILNPDIPLILVGDIVTPNWLLQHPSDGYQLITGDIPSILKESEVWLWRLHERANMVRQRALNLQIKLDEEVLKIHLLSASRAQLAAIWSEKSALFPDANNAGLMSLLERRTISEEDLIVLLSAELGQFKSLDTVVKESLSLGRKFNLDMDDNALRTLIVQPRLTLYQQLNERIEGFASTDLDEVDQWVEQYRLEKRMPLTRLLVLLSIGLEKWVKPHKRQYTYQVIDFFHKKATTSILQGPLVRMHLGMYTGRVDINLLGTEITPANKLLDHIVQRNSRQQAIDVAAFQANSLIEYQLNNLYRQSNLYRRDTGIDGLYMGFPFLLYQEPNNYRLPRIAPLLLWPIKLNYDMGVRNRITLAFDNEREEIRVNPALEGMLGKTLYEGWQSVIDELLSRSALTTLEVMDALTALGRVLSQQVQNLPINVETERGEVCFACSAVLFDVNFLGQSIGEELNRLKKLSPVNTALETALRLKPYQAFAEIPEKPVELDRYFSVASDPSQENAVLQARQESGLLIEGPPGTGKSQTIVNMVGDAIGRNKTVLIVCQKKAALEVVYKRLAAEGLDARSIMINDINADRNTVINSIREQLDLLFKSPKRTDWIEKRKQVAAKITDLENRLDSYHEALHQQDPQIWLSYRELIAELIGINKDYQLFAAPQLRSAVSDCNPQQLMDLENECAPLVRFWLPACYENSPLVHLKAFSHDLATLEDFKKFFTYFLTVEQLRIDKLSSRARFEIDNPKPYQQWIETEGNHFLTISESIRSRLVKWLPLFKPNTDASAELESDLLINQLTLLQERLALLNESSWCDLSLKLCLLESDVLNDLSDKARLMVMPKPWYGFLSIKRYKTKRALLAFLALQGELPNLESIPKLYNALVLEQEYRPIRQEIQAICAKLQLPVPDNRTNLNIKNIVSEIVTGLQEVKKWAERIMAAPHCEEVEKSVLQSKVAFEHLLNDYNAAFERYESRKTSLEALLPLVSYFEDTLYGYCKTAIEKNEVSSLLLIEINRVLDTLEAYQYFRKRVPQLSAKAIKLFERLRFYQEDLNCLPVTELDKSFRQLLNYEAKQTWKTRIEQDNPVLLTNADEIQQQIESLATADEEIRELNNILFRHNIPVDKLASAREWEDITRLTGQRARRLREFVEQGEPLGLMSLRPIWLMNPDIVSRLLPLKAGLFDVVIFDEASQMPVEYAIPSLYRGKVAIVSGDEKQMPPSSFFSAQVELEEDLDLNLNTELTNEEQQEVLQGQWNSKEIMDCPDLLQLARSVLPTTSLQIHYRSAYRELIDFSNAAFYMNQLNIPVRHPLNTIKQAQPIEYIWANGVYEQQTNPKEANTVVQVVSEIWQQSSSKRPSIGVVTFNKKQADLIEKIFYEKAAQDKTFATIYKEENQRVDNGEDMSIFIKNVENVQGDERDIIVFSTTFGCNEKGIFRRNFGVLGQQGGERRLNVAITRARKKVVLVSSMPIGDISDMLSGKQIPTTPRDYLQCYLAYAKALSEGDFEYSKDLLNRVVGNSQFVIERAETKRQDAFLDDVEAFIQSMGVGYKRQSGNGVFALDFAIEDPATKLYSIGIECDAPINPLLTHARSREIWRQSVLRHAIPNILRISSHNWYENKEQEKKRLKTLVETVLTQEVSQ</sequence>
<dbReference type="GO" id="GO:0005524">
    <property type="term" value="F:ATP binding"/>
    <property type="evidence" value="ECO:0007669"/>
    <property type="project" value="InterPro"/>
</dbReference>
<protein>
    <submittedName>
        <fullName evidence="2">DUF4011 domain-containing protein</fullName>
    </submittedName>
</protein>
<dbReference type="PANTHER" id="PTHR10887:SF495">
    <property type="entry name" value="HELICASE SENATAXIN ISOFORM X1-RELATED"/>
    <property type="match status" value="1"/>
</dbReference>
<organism evidence="2 3">
    <name type="scientific">Gilliamella apicola</name>
    <dbReference type="NCBI Taxonomy" id="1196095"/>
    <lineage>
        <taxon>Bacteria</taxon>
        <taxon>Pseudomonadati</taxon>
        <taxon>Pseudomonadota</taxon>
        <taxon>Gammaproteobacteria</taxon>
        <taxon>Orbales</taxon>
        <taxon>Orbaceae</taxon>
        <taxon>Gilliamella</taxon>
    </lineage>
</organism>